<evidence type="ECO:0000256" key="6">
    <source>
        <dbReference type="ARBA" id="ARBA00022670"/>
    </source>
</evidence>
<dbReference type="InterPro" id="IPR052170">
    <property type="entry name" value="M29_Exopeptidase"/>
</dbReference>
<comment type="similarity">
    <text evidence="4">Belongs to the peptidase M29 family.</text>
</comment>
<name>A0ABS0T7K8_9STAP</name>
<organism evidence="10 11">
    <name type="scientific">Staphylococcus canis</name>
    <dbReference type="NCBI Taxonomy" id="2724942"/>
    <lineage>
        <taxon>Bacteria</taxon>
        <taxon>Bacillati</taxon>
        <taxon>Bacillota</taxon>
        <taxon>Bacilli</taxon>
        <taxon>Bacillales</taxon>
        <taxon>Staphylococcaceae</taxon>
        <taxon>Staphylococcus</taxon>
    </lineage>
</organism>
<keyword evidence="5 10" id="KW-0031">Aminopeptidase</keyword>
<reference evidence="10 11" key="1">
    <citation type="submission" date="2020-04" db="EMBL/GenBank/DDBJ databases">
        <title>Staphylococcus species from domestic dog.</title>
        <authorList>
            <person name="Paterson G.K."/>
        </authorList>
    </citation>
    <scope>NUCLEOTIDE SEQUENCE [LARGE SCALE GENOMIC DNA]</scope>
    <source>
        <strain evidence="10 11">H16/1A</strain>
    </source>
</reference>
<evidence type="ECO:0000256" key="8">
    <source>
        <dbReference type="ARBA" id="ARBA00022801"/>
    </source>
</evidence>
<dbReference type="SUPFAM" id="SSF144052">
    <property type="entry name" value="Thermophilic metalloprotease-like"/>
    <property type="match status" value="1"/>
</dbReference>
<gene>
    <name evidence="10" type="ORF">HHH54_03810</name>
</gene>
<keyword evidence="9" id="KW-0482">Metalloprotease</keyword>
<comment type="cofactor">
    <cofactor evidence="1">
        <name>Co(2+)</name>
        <dbReference type="ChEBI" id="CHEBI:48828"/>
    </cofactor>
</comment>
<evidence type="ECO:0000313" key="11">
    <source>
        <dbReference type="Proteomes" id="UP000751852"/>
    </source>
</evidence>
<keyword evidence="8" id="KW-0378">Hydrolase</keyword>
<dbReference type="PANTHER" id="PTHR34448:SF3">
    <property type="entry name" value="AMINOPEPTIDASE AMPS"/>
    <property type="match status" value="1"/>
</dbReference>
<evidence type="ECO:0000256" key="9">
    <source>
        <dbReference type="ARBA" id="ARBA00023049"/>
    </source>
</evidence>
<dbReference type="Gene3D" id="3.40.1830.10">
    <property type="entry name" value="Thermophilic metalloprotease (M29)"/>
    <property type="match status" value="1"/>
</dbReference>
<evidence type="ECO:0000256" key="3">
    <source>
        <dbReference type="ARBA" id="ARBA00001947"/>
    </source>
</evidence>
<dbReference type="InterPro" id="IPR035097">
    <property type="entry name" value="M29_N-terminal"/>
</dbReference>
<evidence type="ECO:0000256" key="7">
    <source>
        <dbReference type="ARBA" id="ARBA00022723"/>
    </source>
</evidence>
<comment type="cofactor">
    <cofactor evidence="3">
        <name>Zn(2+)</name>
        <dbReference type="ChEBI" id="CHEBI:29105"/>
    </cofactor>
</comment>
<dbReference type="Pfam" id="PF02073">
    <property type="entry name" value="Peptidase_M29"/>
    <property type="match status" value="1"/>
</dbReference>
<sequence length="414" mass="46014">MTTQEKLQKYAELLVKVGMNVQQGQPVFIRTTVDAVDFTRLIVAEAYQQGASDVRVKYADPSLKRLAYENESASFFENSIKPFDVEERMDYANRGACNLALITEDPDLLNGIDSDKLQAAQYAGSKAFKPYMIQSQKNAFPWVVACYPSIEWAKRVYPNLDEKAAFNQFLEDILSIVRVNEGDAIQNWETHIKRLKEKADWLNAKGFKSLHYTSEGTDLKIGLPDGHIWEDATSYTPEGQAFVANIPTEEVFTAPHAAKVDGFVSNTLPLSYNGTIIDGFTLTFKDGKVVDYKAEQGEAVLKTLLETDEGARRLGEVALVPVDSPIAQRNTIFYNTLFDENASCHIALGAAYAFNLKDGTEMTSDELKAHGLNDSLTHVDFMIGSSDLTIYGETAEGTTELIFKDGNWAESSDK</sequence>
<dbReference type="InterPro" id="IPR000787">
    <property type="entry name" value="Peptidase_M29"/>
</dbReference>
<dbReference type="PANTHER" id="PTHR34448">
    <property type="entry name" value="AMINOPEPTIDASE"/>
    <property type="match status" value="1"/>
</dbReference>
<dbReference type="GO" id="GO:0004177">
    <property type="term" value="F:aminopeptidase activity"/>
    <property type="evidence" value="ECO:0007669"/>
    <property type="project" value="UniProtKB-KW"/>
</dbReference>
<proteinExistence type="inferred from homology"/>
<dbReference type="Proteomes" id="UP000751852">
    <property type="component" value="Unassembled WGS sequence"/>
</dbReference>
<comment type="caution">
    <text evidence="10">The sequence shown here is derived from an EMBL/GenBank/DDBJ whole genome shotgun (WGS) entry which is preliminary data.</text>
</comment>
<keyword evidence="6" id="KW-0645">Protease</keyword>
<keyword evidence="7" id="KW-0479">Metal-binding</keyword>
<evidence type="ECO:0000313" key="10">
    <source>
        <dbReference type="EMBL" id="MBI5974725.1"/>
    </source>
</evidence>
<evidence type="ECO:0000256" key="5">
    <source>
        <dbReference type="ARBA" id="ARBA00022438"/>
    </source>
</evidence>
<evidence type="ECO:0000256" key="2">
    <source>
        <dbReference type="ARBA" id="ARBA00001946"/>
    </source>
</evidence>
<dbReference type="RefSeq" id="WP_198617511.1">
    <property type="nucleotide sequence ID" value="NZ_JABANU010000007.1"/>
</dbReference>
<keyword evidence="11" id="KW-1185">Reference proteome</keyword>
<dbReference type="EMBL" id="JABANU010000007">
    <property type="protein sequence ID" value="MBI5974725.1"/>
    <property type="molecule type" value="Genomic_DNA"/>
</dbReference>
<protein>
    <submittedName>
        <fullName evidence="10">Aminopeptidase</fullName>
    </submittedName>
</protein>
<evidence type="ECO:0000256" key="1">
    <source>
        <dbReference type="ARBA" id="ARBA00001941"/>
    </source>
</evidence>
<dbReference type="PRINTS" id="PR00919">
    <property type="entry name" value="THERMOPTASE"/>
</dbReference>
<accession>A0ABS0T7K8</accession>
<comment type="cofactor">
    <cofactor evidence="2">
        <name>Mg(2+)</name>
        <dbReference type="ChEBI" id="CHEBI:18420"/>
    </cofactor>
</comment>
<evidence type="ECO:0000256" key="4">
    <source>
        <dbReference type="ARBA" id="ARBA00008236"/>
    </source>
</evidence>